<keyword evidence="2" id="KW-0223">Dioxygenase</keyword>
<name>A0A410RRR0_CORCK</name>
<dbReference type="InterPro" id="IPR044862">
    <property type="entry name" value="Pro_4_hyd_alph_FE2OG_OXY"/>
</dbReference>
<dbReference type="GO" id="GO:0005506">
    <property type="term" value="F:iron ion binding"/>
    <property type="evidence" value="ECO:0007669"/>
    <property type="project" value="InterPro"/>
</dbReference>
<keyword evidence="3" id="KW-0560">Oxidoreductase</keyword>
<proteinExistence type="predicted"/>
<feature type="domain" description="Prolyl 4-hydroxylase alpha subunit" evidence="4">
    <location>
        <begin position="59"/>
        <end position="250"/>
    </location>
</feature>
<sequence>MRFVRMPSSEAGNPNRRGPVSVATVDEGPLLGPSFFLSRTALRSLALAHRDTYEAARPHPHVVIDGFLGERLATQLAGVFPGATGAPWLRRDHPEQAARLGQLQRKAFEGVHGALRHLLAELSGMAFLDFLETLTGVKGLIADPHFRGAGLHLTLRGGHLALHADFNRDRTRALTRRLTVLYYLNPGWEPAWGGDLELWNADLTRCEARIAPVLDRLVVMAHGDTHWHGHPAALECPEGRGRAAVAVYFYTAEESPDAPEAHSALWAPPRP</sequence>
<dbReference type="Pfam" id="PF13640">
    <property type="entry name" value="2OG-FeII_Oxy_3"/>
    <property type="match status" value="1"/>
</dbReference>
<evidence type="ECO:0000259" key="4">
    <source>
        <dbReference type="SMART" id="SM00702"/>
    </source>
</evidence>
<dbReference type="Gene3D" id="2.60.120.620">
    <property type="entry name" value="q2cbj1_9rhob like domain"/>
    <property type="match status" value="1"/>
</dbReference>
<dbReference type="GO" id="GO:0016705">
    <property type="term" value="F:oxidoreductase activity, acting on paired donors, with incorporation or reduction of molecular oxygen"/>
    <property type="evidence" value="ECO:0007669"/>
    <property type="project" value="InterPro"/>
</dbReference>
<reference evidence="5 6" key="1">
    <citation type="submission" date="2018-12" db="EMBL/GenBank/DDBJ databases">
        <title>Complete Genome Sequence of the Corallopyronin A producing Myxobacterium Corallococcus coralloides B035.</title>
        <authorList>
            <person name="Bouhired S.M."/>
            <person name="Rupp O."/>
            <person name="Blom J."/>
            <person name="Schaeberle T.F."/>
            <person name="Kehraus S."/>
            <person name="Schiefer A."/>
            <person name="Pfarr K."/>
            <person name="Goesmann A."/>
            <person name="Hoerauf A."/>
            <person name="Koenig G.M."/>
        </authorList>
    </citation>
    <scope>NUCLEOTIDE SEQUENCE [LARGE SCALE GENOMIC DNA]</scope>
    <source>
        <strain evidence="5 6">B035</strain>
    </source>
</reference>
<evidence type="ECO:0000256" key="3">
    <source>
        <dbReference type="ARBA" id="ARBA00023002"/>
    </source>
</evidence>
<dbReference type="InterPro" id="IPR006620">
    <property type="entry name" value="Pro_4_hyd_alph"/>
</dbReference>
<dbReference type="AlphaFoldDB" id="A0A410RRR0"/>
<dbReference type="EMBL" id="CP034669">
    <property type="protein sequence ID" value="QAT84556.1"/>
    <property type="molecule type" value="Genomic_DNA"/>
</dbReference>
<evidence type="ECO:0000256" key="2">
    <source>
        <dbReference type="ARBA" id="ARBA00022964"/>
    </source>
</evidence>
<dbReference type="GO" id="GO:0031418">
    <property type="term" value="F:L-ascorbic acid binding"/>
    <property type="evidence" value="ECO:0007669"/>
    <property type="project" value="InterPro"/>
</dbReference>
<comment type="cofactor">
    <cofactor evidence="1">
        <name>L-ascorbate</name>
        <dbReference type="ChEBI" id="CHEBI:38290"/>
    </cofactor>
</comment>
<dbReference type="GO" id="GO:0051213">
    <property type="term" value="F:dioxygenase activity"/>
    <property type="evidence" value="ECO:0007669"/>
    <property type="project" value="UniProtKB-KW"/>
</dbReference>
<evidence type="ECO:0000313" key="5">
    <source>
        <dbReference type="EMBL" id="QAT84556.1"/>
    </source>
</evidence>
<accession>A0A410RRR0</accession>
<gene>
    <name evidence="5" type="ORF">EJ065_2986</name>
</gene>
<organism evidence="5 6">
    <name type="scientific">Corallococcus coralloides</name>
    <name type="common">Myxococcus coralloides</name>
    <dbReference type="NCBI Taxonomy" id="184914"/>
    <lineage>
        <taxon>Bacteria</taxon>
        <taxon>Pseudomonadati</taxon>
        <taxon>Myxococcota</taxon>
        <taxon>Myxococcia</taxon>
        <taxon>Myxococcales</taxon>
        <taxon>Cystobacterineae</taxon>
        <taxon>Myxococcaceae</taxon>
        <taxon>Corallococcus</taxon>
    </lineage>
</organism>
<evidence type="ECO:0000256" key="1">
    <source>
        <dbReference type="ARBA" id="ARBA00001961"/>
    </source>
</evidence>
<dbReference type="SMART" id="SM00702">
    <property type="entry name" value="P4Hc"/>
    <property type="match status" value="1"/>
</dbReference>
<dbReference type="Proteomes" id="UP000288758">
    <property type="component" value="Chromosome"/>
</dbReference>
<evidence type="ECO:0000313" key="6">
    <source>
        <dbReference type="Proteomes" id="UP000288758"/>
    </source>
</evidence>
<protein>
    <recommendedName>
        <fullName evidence="4">Prolyl 4-hydroxylase alpha subunit domain-containing protein</fullName>
    </recommendedName>
</protein>